<evidence type="ECO:0000313" key="4">
    <source>
        <dbReference type="EMBL" id="CAI9108788.1"/>
    </source>
</evidence>
<dbReference type="InterPro" id="IPR037056">
    <property type="entry name" value="RNase_H1_N_sf"/>
</dbReference>
<keyword evidence="5" id="KW-1185">Reference proteome</keyword>
<protein>
    <submittedName>
        <fullName evidence="4">OLC1v1008471C1</fullName>
    </submittedName>
</protein>
<dbReference type="InterPro" id="IPR036397">
    <property type="entry name" value="RNaseH_sf"/>
</dbReference>
<dbReference type="PROSITE" id="PS50879">
    <property type="entry name" value="RNASE_H_1"/>
    <property type="match status" value="1"/>
</dbReference>
<dbReference type="Gene3D" id="3.40.970.10">
    <property type="entry name" value="Ribonuclease H1, N-terminal domain"/>
    <property type="match status" value="1"/>
</dbReference>
<organism evidence="4 5">
    <name type="scientific">Oldenlandia corymbosa var. corymbosa</name>
    <dbReference type="NCBI Taxonomy" id="529605"/>
    <lineage>
        <taxon>Eukaryota</taxon>
        <taxon>Viridiplantae</taxon>
        <taxon>Streptophyta</taxon>
        <taxon>Embryophyta</taxon>
        <taxon>Tracheophyta</taxon>
        <taxon>Spermatophyta</taxon>
        <taxon>Magnoliopsida</taxon>
        <taxon>eudicotyledons</taxon>
        <taxon>Gunneridae</taxon>
        <taxon>Pentapetalae</taxon>
        <taxon>asterids</taxon>
        <taxon>lamiids</taxon>
        <taxon>Gentianales</taxon>
        <taxon>Rubiaceae</taxon>
        <taxon>Rubioideae</taxon>
        <taxon>Spermacoceae</taxon>
        <taxon>Hedyotis-Oldenlandia complex</taxon>
        <taxon>Oldenlandia</taxon>
    </lineage>
</organism>
<dbReference type="InterPro" id="IPR021109">
    <property type="entry name" value="Peptidase_aspartic_dom_sf"/>
</dbReference>
<dbReference type="GO" id="GO:0004523">
    <property type="term" value="F:RNA-DNA hybrid ribonuclease activity"/>
    <property type="evidence" value="ECO:0007669"/>
    <property type="project" value="InterPro"/>
</dbReference>
<dbReference type="Proteomes" id="UP001161247">
    <property type="component" value="Chromosome 6"/>
</dbReference>
<name>A0AAV1DLN6_OLDCO</name>
<sequence>MNALLRAYFSALLPRASSIVVRGVYCGHSAAPSWKTNFQYVDNSATNSKFRFTGICCQCSSTKNSNKKKPSKAKPTPVMKDDKEAFFVVRKGDIVGVYKSLSDCQAQVGNSICDPPVSVFKGHAMRKDAEKHLQSCGLKNALYTVKAEDLMEGIFGTLMPCPYQLPSSVGETSTEIVSRKRSHEALGYASGRSCTVEFDGASKGNPGQAGAGVVLRADDGSLAMKLREGLGTATCNAAEYRAIILGLRYALEKGFTNIRVQGDSKLVCMQIQGLWKVKNQNISLLYEEANKLKDQFSSFQIIHVLRDLNSEADQQANLAVNLAAGHGNVEVTEVRDFAGEKVEMKRLIDANFDRDVRKKIRRFEEDYYGRKDQGQSASVQFVGEKRGHIVSPKKEGKNLLPRPSVRETPRLVTPRVDETRTPVILGLDPRLEAILRQQEISQSPFAEHIRICTKPDNFRLPEDIKLSRLWDIVEKEVRKEESLQRAREAFQEDRKEKKPEERRSTTNAPKYEAKLTPLIKTRKEILEIHKGEFRTPSRTKNIGSSEEWCHYHQGKGHDTEDCRDLQQQIKDGLKARKFQQYVKKSGGGNADFKGRRNQKWKKNDAKNQPAKAEVEATDKAEDEVHAQKILAAPVGAIFGACLVVQSMSRLKRDARPRPPGEDVGKRLKVSEEITFSDQDVVLNTAEGADALVIEANIANHVVRCVYVDKGSSVDIMYCDCFQKLGLDRAMLRLAPTPLVGFSNHVILPLRVVTLAVAIGTQPRLKTVMCDFAVVEVIAPFNLILGRPWMCKTKAIYSPYHLVMKFPTPARIGEVRGNSQIAKQCMVVAMKRGKKLLLKASEVNMIHELTP</sequence>
<feature type="chain" id="PRO_5043874971" evidence="2">
    <location>
        <begin position="19"/>
        <end position="850"/>
    </location>
</feature>
<reference evidence="4" key="1">
    <citation type="submission" date="2023-03" db="EMBL/GenBank/DDBJ databases">
        <authorList>
            <person name="Julca I."/>
        </authorList>
    </citation>
    <scope>NUCLEOTIDE SEQUENCE</scope>
</reference>
<dbReference type="Gene3D" id="3.30.420.10">
    <property type="entry name" value="Ribonuclease H-like superfamily/Ribonuclease H"/>
    <property type="match status" value="1"/>
</dbReference>
<feature type="region of interest" description="Disordered" evidence="1">
    <location>
        <begin position="584"/>
        <end position="619"/>
    </location>
</feature>
<keyword evidence="2" id="KW-0732">Signal</keyword>
<dbReference type="Pfam" id="PF13456">
    <property type="entry name" value="RVT_3"/>
    <property type="match status" value="1"/>
</dbReference>
<accession>A0AAV1DLN6</accession>
<feature type="signal peptide" evidence="2">
    <location>
        <begin position="1"/>
        <end position="18"/>
    </location>
</feature>
<feature type="region of interest" description="Disordered" evidence="1">
    <location>
        <begin position="481"/>
        <end position="510"/>
    </location>
</feature>
<evidence type="ECO:0000256" key="2">
    <source>
        <dbReference type="SAM" id="SignalP"/>
    </source>
</evidence>
<feature type="domain" description="RNase H type-1" evidence="3">
    <location>
        <begin position="190"/>
        <end position="325"/>
    </location>
</feature>
<dbReference type="PANTHER" id="PTHR33240">
    <property type="entry name" value="OS08G0508500 PROTEIN"/>
    <property type="match status" value="1"/>
</dbReference>
<proteinExistence type="predicted"/>
<dbReference type="CDD" id="cd00303">
    <property type="entry name" value="retropepsin_like"/>
    <property type="match status" value="1"/>
</dbReference>
<dbReference type="Gene3D" id="2.40.70.10">
    <property type="entry name" value="Acid Proteases"/>
    <property type="match status" value="1"/>
</dbReference>
<dbReference type="PANTHER" id="PTHR33240:SF15">
    <property type="entry name" value="GAG-PRO-LIKE PROTEIN"/>
    <property type="match status" value="1"/>
</dbReference>
<dbReference type="SUPFAM" id="SSF53098">
    <property type="entry name" value="Ribonuclease H-like"/>
    <property type="match status" value="1"/>
</dbReference>
<feature type="compositionally biased region" description="Basic and acidic residues" evidence="1">
    <location>
        <begin position="481"/>
        <end position="504"/>
    </location>
</feature>
<evidence type="ECO:0000259" key="3">
    <source>
        <dbReference type="PROSITE" id="PS50879"/>
    </source>
</evidence>
<dbReference type="AlphaFoldDB" id="A0AAV1DLN6"/>
<dbReference type="InterPro" id="IPR012337">
    <property type="entry name" value="RNaseH-like_sf"/>
</dbReference>
<dbReference type="InterPro" id="IPR002156">
    <property type="entry name" value="RNaseH_domain"/>
</dbReference>
<dbReference type="GO" id="GO:0003676">
    <property type="term" value="F:nucleic acid binding"/>
    <property type="evidence" value="ECO:0007669"/>
    <property type="project" value="InterPro"/>
</dbReference>
<dbReference type="CDD" id="cd09279">
    <property type="entry name" value="RNase_HI_like"/>
    <property type="match status" value="1"/>
</dbReference>
<evidence type="ECO:0000313" key="5">
    <source>
        <dbReference type="Proteomes" id="UP001161247"/>
    </source>
</evidence>
<gene>
    <name evidence="4" type="ORF">OLC1_LOCUS16804</name>
</gene>
<evidence type="ECO:0000256" key="1">
    <source>
        <dbReference type="SAM" id="MobiDB-lite"/>
    </source>
</evidence>
<dbReference type="FunFam" id="3.30.420.10:FF:000076">
    <property type="entry name" value="RBR-type E3 ubiquitin transferase"/>
    <property type="match status" value="1"/>
</dbReference>
<dbReference type="EMBL" id="OX459123">
    <property type="protein sequence ID" value="CAI9108788.1"/>
    <property type="molecule type" value="Genomic_DNA"/>
</dbReference>